<dbReference type="Proteomes" id="UP000627538">
    <property type="component" value="Unassembled WGS sequence"/>
</dbReference>
<comment type="caution">
    <text evidence="1">The sequence shown here is derived from an EMBL/GenBank/DDBJ whole genome shotgun (WGS) entry which is preliminary data.</text>
</comment>
<evidence type="ECO:0000313" key="1">
    <source>
        <dbReference type="EMBL" id="MBD3689850.1"/>
    </source>
</evidence>
<keyword evidence="2" id="KW-1185">Reference proteome</keyword>
<proteinExistence type="predicted"/>
<gene>
    <name evidence="1" type="ORF">H8R10_06385</name>
</gene>
<dbReference type="EMBL" id="JACRUO010000001">
    <property type="protein sequence ID" value="MBD3689850.1"/>
    <property type="molecule type" value="Genomic_DNA"/>
</dbReference>
<dbReference type="AlphaFoldDB" id="A0A8I0G8H3"/>
<dbReference type="RefSeq" id="WP_191071870.1">
    <property type="nucleotide sequence ID" value="NZ_JACRUO010000001.1"/>
</dbReference>
<evidence type="ECO:0000313" key="2">
    <source>
        <dbReference type="Proteomes" id="UP000627538"/>
    </source>
</evidence>
<accession>A0A8I0G8H3</accession>
<reference evidence="1 2" key="1">
    <citation type="submission" date="2020-08" db="EMBL/GenBank/DDBJ databases">
        <title>Winkia gen. nov., sp. nov., isolated from faeces of the Anser albifrons in China.</title>
        <authorList>
            <person name="Liu Q."/>
        </authorList>
    </citation>
    <scope>NUCLEOTIDE SEQUENCE [LARGE SCALE GENOMIC DNA]</scope>
    <source>
        <strain evidence="1 2">C62</strain>
    </source>
</reference>
<protein>
    <submittedName>
        <fullName evidence="1">Uncharacterized protein</fullName>
    </submittedName>
</protein>
<name>A0A8I0G8H3_9ACTO</name>
<organism evidence="1 2">
    <name type="scientific">Nanchangia anserum</name>
    <dbReference type="NCBI Taxonomy" id="2692125"/>
    <lineage>
        <taxon>Bacteria</taxon>
        <taxon>Bacillati</taxon>
        <taxon>Actinomycetota</taxon>
        <taxon>Actinomycetes</taxon>
        <taxon>Actinomycetales</taxon>
        <taxon>Actinomycetaceae</taxon>
        <taxon>Nanchangia</taxon>
    </lineage>
</organism>
<sequence length="188" mass="21155">MTGKGTLLRVPFKLGTIVVGAGYRMPDGLHIAVPTYDGRNCPGYDVYPLDVTQGEVVRKTERDWAWRGVLSDTPHPRRLLATRQTLKTWPLLELDKHESALVAAINGVDTAHGRVRIHDLWTDQYAWTLVWLDIPEIKGVPRSREGRACQNTFLPCDVFDRWYVKLLGQAINACWAADLEAHARGGAR</sequence>